<name>A0A388KEE3_CHABU</name>
<dbReference type="Proteomes" id="UP000265515">
    <property type="component" value="Unassembled WGS sequence"/>
</dbReference>
<dbReference type="AlphaFoldDB" id="A0A388KEE3"/>
<feature type="chain" id="PRO_5017421859" evidence="1">
    <location>
        <begin position="16"/>
        <end position="74"/>
    </location>
</feature>
<comment type="caution">
    <text evidence="2">The sequence shown here is derived from an EMBL/GenBank/DDBJ whole genome shotgun (WGS) entry which is preliminary data.</text>
</comment>
<evidence type="ECO:0000313" key="3">
    <source>
        <dbReference type="Proteomes" id="UP000265515"/>
    </source>
</evidence>
<gene>
    <name evidence="2" type="ORF">CBR_g2976</name>
</gene>
<sequence length="74" mass="7182">MGVALTVVPAAMASALTFGPACPVAEPVAKSVPMAVRAVGASASTYLWTTTTVGGVEEHAQSGNAPAALVNASV</sequence>
<protein>
    <submittedName>
        <fullName evidence="2">Uncharacterized protein</fullName>
    </submittedName>
</protein>
<reference evidence="2 3" key="1">
    <citation type="journal article" date="2018" name="Cell">
        <title>The Chara Genome: Secondary Complexity and Implications for Plant Terrestrialization.</title>
        <authorList>
            <person name="Nishiyama T."/>
            <person name="Sakayama H."/>
            <person name="Vries J.D."/>
            <person name="Buschmann H."/>
            <person name="Saint-Marcoux D."/>
            <person name="Ullrich K.K."/>
            <person name="Haas F.B."/>
            <person name="Vanderstraeten L."/>
            <person name="Becker D."/>
            <person name="Lang D."/>
            <person name="Vosolsobe S."/>
            <person name="Rombauts S."/>
            <person name="Wilhelmsson P.K.I."/>
            <person name="Janitza P."/>
            <person name="Kern R."/>
            <person name="Heyl A."/>
            <person name="Rumpler F."/>
            <person name="Villalobos L.I.A.C."/>
            <person name="Clay J.M."/>
            <person name="Skokan R."/>
            <person name="Toyoda A."/>
            <person name="Suzuki Y."/>
            <person name="Kagoshima H."/>
            <person name="Schijlen E."/>
            <person name="Tajeshwar N."/>
            <person name="Catarino B."/>
            <person name="Hetherington A.J."/>
            <person name="Saltykova A."/>
            <person name="Bonnot C."/>
            <person name="Breuninger H."/>
            <person name="Symeonidi A."/>
            <person name="Radhakrishnan G.V."/>
            <person name="Van Nieuwerburgh F."/>
            <person name="Deforce D."/>
            <person name="Chang C."/>
            <person name="Karol K.G."/>
            <person name="Hedrich R."/>
            <person name="Ulvskov P."/>
            <person name="Glockner G."/>
            <person name="Delwiche C.F."/>
            <person name="Petrasek J."/>
            <person name="Van de Peer Y."/>
            <person name="Friml J."/>
            <person name="Beilby M."/>
            <person name="Dolan L."/>
            <person name="Kohara Y."/>
            <person name="Sugano S."/>
            <person name="Fujiyama A."/>
            <person name="Delaux P.-M."/>
            <person name="Quint M."/>
            <person name="TheiBen G."/>
            <person name="Hagemann M."/>
            <person name="Harholt J."/>
            <person name="Dunand C."/>
            <person name="Zachgo S."/>
            <person name="Langdale J."/>
            <person name="Maumus F."/>
            <person name="Straeten D.V.D."/>
            <person name="Gould S.B."/>
            <person name="Rensing S.A."/>
        </authorList>
    </citation>
    <scope>NUCLEOTIDE SEQUENCE [LARGE SCALE GENOMIC DNA]</scope>
    <source>
        <strain evidence="2 3">S276</strain>
    </source>
</reference>
<proteinExistence type="predicted"/>
<keyword evidence="3" id="KW-1185">Reference proteome</keyword>
<evidence type="ECO:0000313" key="2">
    <source>
        <dbReference type="EMBL" id="GBG68432.1"/>
    </source>
</evidence>
<organism evidence="2 3">
    <name type="scientific">Chara braunii</name>
    <name type="common">Braun's stonewort</name>
    <dbReference type="NCBI Taxonomy" id="69332"/>
    <lineage>
        <taxon>Eukaryota</taxon>
        <taxon>Viridiplantae</taxon>
        <taxon>Streptophyta</taxon>
        <taxon>Charophyceae</taxon>
        <taxon>Charales</taxon>
        <taxon>Characeae</taxon>
        <taxon>Chara</taxon>
    </lineage>
</organism>
<feature type="signal peptide" evidence="1">
    <location>
        <begin position="1"/>
        <end position="15"/>
    </location>
</feature>
<dbReference type="EMBL" id="BFEA01000100">
    <property type="protein sequence ID" value="GBG68432.1"/>
    <property type="molecule type" value="Genomic_DNA"/>
</dbReference>
<accession>A0A388KEE3</accession>
<evidence type="ECO:0000256" key="1">
    <source>
        <dbReference type="SAM" id="SignalP"/>
    </source>
</evidence>
<keyword evidence="1" id="KW-0732">Signal</keyword>
<dbReference type="Gramene" id="GBG68432">
    <property type="protein sequence ID" value="GBG68432"/>
    <property type="gene ID" value="CBR_g2976"/>
</dbReference>